<evidence type="ECO:0000313" key="1">
    <source>
        <dbReference type="EMBL" id="MEA5426820.1"/>
    </source>
</evidence>
<dbReference type="EMBL" id="JAYGIM010000007">
    <property type="protein sequence ID" value="MEA5426820.1"/>
    <property type="molecule type" value="Genomic_DNA"/>
</dbReference>
<sequence length="89" mass="10627">MKETIRKMYDDLSTADKQIFREMVMKKFYLGEDAVYNRLKGFRTSFSFKEANTIANWFELNEKQKYCLKSNEEVFDLAGIPYPVASWNF</sequence>
<evidence type="ECO:0000313" key="2">
    <source>
        <dbReference type="Proteomes" id="UP001302222"/>
    </source>
</evidence>
<name>A0ABU5SHQ4_9BACT</name>
<gene>
    <name evidence="1" type="ORF">VB798_09570</name>
</gene>
<reference evidence="1 2" key="1">
    <citation type="submission" date="2023-12" db="EMBL/GenBank/DDBJ databases">
        <title>Novel species of the genus Arcicella isolated from rivers.</title>
        <authorList>
            <person name="Lu H."/>
        </authorList>
    </citation>
    <scope>NUCLEOTIDE SEQUENCE [LARGE SCALE GENOMIC DNA]</scope>
    <source>
        <strain evidence="1 2">DC25W</strain>
    </source>
</reference>
<dbReference type="RefSeq" id="WP_323258256.1">
    <property type="nucleotide sequence ID" value="NZ_JAYGIM010000007.1"/>
</dbReference>
<organism evidence="1 2">
    <name type="scientific">Arcicella lustrica</name>
    <dbReference type="NCBI Taxonomy" id="2984196"/>
    <lineage>
        <taxon>Bacteria</taxon>
        <taxon>Pseudomonadati</taxon>
        <taxon>Bacteroidota</taxon>
        <taxon>Cytophagia</taxon>
        <taxon>Cytophagales</taxon>
        <taxon>Flectobacillaceae</taxon>
        <taxon>Arcicella</taxon>
    </lineage>
</organism>
<dbReference type="Proteomes" id="UP001302222">
    <property type="component" value="Unassembled WGS sequence"/>
</dbReference>
<keyword evidence="2" id="KW-1185">Reference proteome</keyword>
<comment type="caution">
    <text evidence="1">The sequence shown here is derived from an EMBL/GenBank/DDBJ whole genome shotgun (WGS) entry which is preliminary data.</text>
</comment>
<proteinExistence type="predicted"/>
<accession>A0ABU5SHQ4</accession>
<protein>
    <submittedName>
        <fullName evidence="1">Uncharacterized protein</fullName>
    </submittedName>
</protein>